<dbReference type="Proteomes" id="UP000199173">
    <property type="component" value="Unassembled WGS sequence"/>
</dbReference>
<keyword evidence="1" id="KW-0812">Transmembrane</keyword>
<sequence>MYKRWVAWGSVCIVVIALLGTVQLPTSEDITFGKRLLQNIGVLSSLLSVVVLIIVAIFLLDGMMNRKYSFKVERLSFGGLNILFDNSDALFIKSIQNFLDTKRTLFKINVQQDAFDEVFNSYYEVYQFIRVEMRVLNIKRKKDLELYMLANTMLKKLNTFLTEHQNNYRRWHKYVSDKDEVKIDEKPDGEAIVLRYHLTPIGKIQTYYYHFNKLVNDFTELNKFFQDSVASQFSIDMDKWSN</sequence>
<organism evidence="2 5">
    <name type="scientific">Kosakonia radicincitans</name>
    <dbReference type="NCBI Taxonomy" id="283686"/>
    <lineage>
        <taxon>Bacteria</taxon>
        <taxon>Pseudomonadati</taxon>
        <taxon>Pseudomonadota</taxon>
        <taxon>Gammaproteobacteria</taxon>
        <taxon>Enterobacterales</taxon>
        <taxon>Enterobacteriaceae</taxon>
        <taxon>Kosakonia</taxon>
    </lineage>
</organism>
<evidence type="ECO:0000313" key="2">
    <source>
        <dbReference type="EMBL" id="SFR13185.1"/>
    </source>
</evidence>
<evidence type="ECO:0000313" key="5">
    <source>
        <dbReference type="Proteomes" id="UP000199173"/>
    </source>
</evidence>
<dbReference type="AlphaFoldDB" id="A0AAX2ES92"/>
<evidence type="ECO:0000256" key="1">
    <source>
        <dbReference type="SAM" id="Phobius"/>
    </source>
</evidence>
<dbReference type="EMBL" id="FOYJ01000005">
    <property type="protein sequence ID" value="SFR13185.1"/>
    <property type="molecule type" value="Genomic_DNA"/>
</dbReference>
<keyword evidence="1" id="KW-0472">Membrane</keyword>
<evidence type="ECO:0000313" key="3">
    <source>
        <dbReference type="EMBL" id="SFU10379.1"/>
    </source>
</evidence>
<dbReference type="EMBL" id="FPAV01000013">
    <property type="protein sequence ID" value="SFU10379.1"/>
    <property type="molecule type" value="Genomic_DNA"/>
</dbReference>
<reference evidence="4 5" key="1">
    <citation type="submission" date="2016-10" db="EMBL/GenBank/DDBJ databases">
        <authorList>
            <person name="Varghese N."/>
            <person name="Submissions S."/>
        </authorList>
    </citation>
    <scope>NUCLEOTIDE SEQUENCE [LARGE SCALE GENOMIC DNA]</scope>
    <source>
        <strain evidence="3 4">NFIX06</strain>
        <strain evidence="2 5">NFIX08</strain>
    </source>
</reference>
<name>A0AAX2ES92_9ENTR</name>
<feature type="transmembrane region" description="Helical" evidence="1">
    <location>
        <begin position="5"/>
        <end position="24"/>
    </location>
</feature>
<keyword evidence="1" id="KW-1133">Transmembrane helix</keyword>
<evidence type="ECO:0008006" key="6">
    <source>
        <dbReference type="Google" id="ProtNLM"/>
    </source>
</evidence>
<feature type="transmembrane region" description="Helical" evidence="1">
    <location>
        <begin position="36"/>
        <end position="60"/>
    </location>
</feature>
<keyword evidence="4" id="KW-1185">Reference proteome</keyword>
<gene>
    <name evidence="3" type="ORF">SAMN03159428_04173</name>
    <name evidence="2" type="ORF">SAMN03159514_02306</name>
</gene>
<dbReference type="RefSeq" id="WP_072441639.1">
    <property type="nucleotide sequence ID" value="NZ_FONC01000003.1"/>
</dbReference>
<protein>
    <recommendedName>
        <fullName evidence="6">Phage abortive infection protein</fullName>
    </recommendedName>
</protein>
<accession>A0AAX2ES92</accession>
<proteinExistence type="predicted"/>
<evidence type="ECO:0000313" key="4">
    <source>
        <dbReference type="Proteomes" id="UP000198760"/>
    </source>
</evidence>
<dbReference type="Proteomes" id="UP000198760">
    <property type="component" value="Unassembled WGS sequence"/>
</dbReference>
<comment type="caution">
    <text evidence="2">The sequence shown here is derived from an EMBL/GenBank/DDBJ whole genome shotgun (WGS) entry which is preliminary data.</text>
</comment>